<evidence type="ECO:0000313" key="1">
    <source>
        <dbReference type="EMBL" id="ACD83603.1"/>
    </source>
</evidence>
<dbReference type="EMBL" id="CP000975">
    <property type="protein sequence ID" value="ACD83603.1"/>
    <property type="molecule type" value="Genomic_DNA"/>
</dbReference>
<reference evidence="1 2" key="1">
    <citation type="journal article" date="2008" name="Biol. Direct">
        <title>Complete genome sequence of the extremely acidophilic methanotroph isolate V4, Methylacidiphilum infernorum, a representative of the bacterial phylum Verrucomicrobia.</title>
        <authorList>
            <person name="Hou S."/>
            <person name="Makarova K.S."/>
            <person name="Saw J.H."/>
            <person name="Senin P."/>
            <person name="Ly B.V."/>
            <person name="Zhou Z."/>
            <person name="Ren Y."/>
            <person name="Wang J."/>
            <person name="Galperin M.Y."/>
            <person name="Omelchenko M.V."/>
            <person name="Wolf Y.I."/>
            <person name="Yutin N."/>
            <person name="Koonin E.V."/>
            <person name="Stott M.B."/>
            <person name="Mountain B.W."/>
            <person name="Crowe M.A."/>
            <person name="Smirnova A.V."/>
            <person name="Dunfield P.F."/>
            <person name="Feng L."/>
            <person name="Wang L."/>
            <person name="Alam M."/>
        </authorList>
    </citation>
    <scope>NUCLEOTIDE SEQUENCE [LARGE SCALE GENOMIC DNA]</scope>
    <source>
        <strain evidence="2">Isolate V4</strain>
    </source>
</reference>
<accession>B3DWA0</accession>
<sequence length="110" mass="12645">MGVKKYVGVYEGDRWPRVYVLEHGNKRSLKVNIRNPLDGGSSAHAWGYIGSMPKQLAWDLIIDAGLEDIDFDAVLDIVLNLRRGSNWELTEQEIRERVKQWHAAKQKSQL</sequence>
<name>B3DWA0_METI4</name>
<organism evidence="1 2">
    <name type="scientific">Methylacidiphilum infernorum (isolate V4)</name>
    <name type="common">Methylokorus infernorum (strain V4)</name>
    <dbReference type="NCBI Taxonomy" id="481448"/>
    <lineage>
        <taxon>Bacteria</taxon>
        <taxon>Pseudomonadati</taxon>
        <taxon>Verrucomicrobiota</taxon>
        <taxon>Methylacidiphilae</taxon>
        <taxon>Methylacidiphilales</taxon>
        <taxon>Methylacidiphilaceae</taxon>
        <taxon>Methylacidiphilum (ex Ratnadevi et al. 2023)</taxon>
    </lineage>
</organism>
<dbReference type="STRING" id="481448.Minf_1549"/>
<evidence type="ECO:0000313" key="2">
    <source>
        <dbReference type="Proteomes" id="UP000009149"/>
    </source>
</evidence>
<dbReference type="AlphaFoldDB" id="B3DWA0"/>
<protein>
    <submittedName>
        <fullName evidence="1">Uncharacterized protein</fullName>
    </submittedName>
</protein>
<dbReference type="HOGENOM" id="CLU_2260436_0_0_0"/>
<dbReference type="KEGG" id="min:Minf_1549"/>
<dbReference type="Proteomes" id="UP000009149">
    <property type="component" value="Chromosome"/>
</dbReference>
<gene>
    <name evidence="1" type="ordered locus">Minf_1549</name>
</gene>
<proteinExistence type="predicted"/>